<dbReference type="PANTHER" id="PTHR47633">
    <property type="entry name" value="IMMUNOGLOBULIN"/>
    <property type="match status" value="1"/>
</dbReference>
<dbReference type="AlphaFoldDB" id="A0A8S3D7W7"/>
<dbReference type="PROSITE" id="PS50835">
    <property type="entry name" value="IG_LIKE"/>
    <property type="match status" value="1"/>
</dbReference>
<protein>
    <recommendedName>
        <fullName evidence="1">Ig-like domain-containing protein</fullName>
    </recommendedName>
</protein>
<dbReference type="InterPro" id="IPR036179">
    <property type="entry name" value="Ig-like_dom_sf"/>
</dbReference>
<dbReference type="InterPro" id="IPR007110">
    <property type="entry name" value="Ig-like_dom"/>
</dbReference>
<evidence type="ECO:0000259" key="1">
    <source>
        <dbReference type="PROSITE" id="PS50835"/>
    </source>
</evidence>
<dbReference type="SUPFAM" id="SSF48726">
    <property type="entry name" value="Immunoglobulin"/>
    <property type="match status" value="1"/>
</dbReference>
<gene>
    <name evidence="2" type="ORF">GIL414_LOCUS55717</name>
</gene>
<dbReference type="Proteomes" id="UP000681720">
    <property type="component" value="Unassembled WGS sequence"/>
</dbReference>
<accession>A0A8S3D7W7</accession>
<feature type="non-terminal residue" evidence="2">
    <location>
        <position position="1"/>
    </location>
</feature>
<dbReference type="Pfam" id="PF07679">
    <property type="entry name" value="I-set"/>
    <property type="match status" value="1"/>
</dbReference>
<evidence type="ECO:0000313" key="3">
    <source>
        <dbReference type="Proteomes" id="UP000681720"/>
    </source>
</evidence>
<dbReference type="CDD" id="cd00096">
    <property type="entry name" value="Ig"/>
    <property type="match status" value="1"/>
</dbReference>
<reference evidence="2" key="1">
    <citation type="submission" date="2021-02" db="EMBL/GenBank/DDBJ databases">
        <authorList>
            <person name="Nowell W R."/>
        </authorList>
    </citation>
    <scope>NUCLEOTIDE SEQUENCE</scope>
</reference>
<dbReference type="InterPro" id="IPR013098">
    <property type="entry name" value="Ig_I-set"/>
</dbReference>
<proteinExistence type="predicted"/>
<feature type="domain" description="Ig-like" evidence="1">
    <location>
        <begin position="1"/>
        <end position="60"/>
    </location>
</feature>
<dbReference type="EMBL" id="CAJOBJ010198403">
    <property type="protein sequence ID" value="CAF4975897.1"/>
    <property type="molecule type" value="Genomic_DNA"/>
</dbReference>
<feature type="non-terminal residue" evidence="2">
    <location>
        <position position="80"/>
    </location>
</feature>
<sequence>SPQPTVKWFKNNVELKNVGTKANDDTYELVIPNVKPEDEGTYKVVITNPLGEQESQCKLIVIEPTDIKCDFPEQQTIQVG</sequence>
<evidence type="ECO:0000313" key="2">
    <source>
        <dbReference type="EMBL" id="CAF4975897.1"/>
    </source>
</evidence>
<dbReference type="Gene3D" id="2.60.40.10">
    <property type="entry name" value="Immunoglobulins"/>
    <property type="match status" value="1"/>
</dbReference>
<dbReference type="InterPro" id="IPR013783">
    <property type="entry name" value="Ig-like_fold"/>
</dbReference>
<organism evidence="2 3">
    <name type="scientific">Rotaria magnacalcarata</name>
    <dbReference type="NCBI Taxonomy" id="392030"/>
    <lineage>
        <taxon>Eukaryota</taxon>
        <taxon>Metazoa</taxon>
        <taxon>Spiralia</taxon>
        <taxon>Gnathifera</taxon>
        <taxon>Rotifera</taxon>
        <taxon>Eurotatoria</taxon>
        <taxon>Bdelloidea</taxon>
        <taxon>Philodinida</taxon>
        <taxon>Philodinidae</taxon>
        <taxon>Rotaria</taxon>
    </lineage>
</organism>
<name>A0A8S3D7W7_9BILA</name>
<comment type="caution">
    <text evidence="2">The sequence shown here is derived from an EMBL/GenBank/DDBJ whole genome shotgun (WGS) entry which is preliminary data.</text>
</comment>